<evidence type="ECO:0000256" key="2">
    <source>
        <dbReference type="ARBA" id="ARBA00022475"/>
    </source>
</evidence>
<comment type="caution">
    <text evidence="9">The sequence shown here is derived from an EMBL/GenBank/DDBJ whole genome shotgun (WGS) entry which is preliminary data.</text>
</comment>
<evidence type="ECO:0000313" key="10">
    <source>
        <dbReference type="Proteomes" id="UP001592531"/>
    </source>
</evidence>
<keyword evidence="10" id="KW-1185">Reference proteome</keyword>
<gene>
    <name evidence="9" type="ORF">ACEZDE_08465</name>
</gene>
<proteinExistence type="predicted"/>
<reference evidence="9 10" key="1">
    <citation type="submission" date="2024-09" db="EMBL/GenBank/DDBJ databases">
        <authorList>
            <person name="Lee S.D."/>
        </authorList>
    </citation>
    <scope>NUCLEOTIDE SEQUENCE [LARGE SCALE GENOMIC DNA]</scope>
    <source>
        <strain evidence="9 10">N8-3</strain>
    </source>
</reference>
<comment type="subcellular location">
    <subcellularLocation>
        <location evidence="1">Cell membrane</location>
        <topology evidence="1">Multi-pass membrane protein</topology>
    </subcellularLocation>
</comment>
<sequence>MSNYPLLNVFWTMLEFFLWILWFFLLFKILTDLFRSHDLSGWAKAGWIVLVILLPFLGVLLYVIIRGRSMSQRDQEQAKQADDAFKQYVRNAAADGGTAPNHVDELARLADLKSSGALTPEEFQKAKDKLLS</sequence>
<keyword evidence="4 6" id="KW-1133">Transmembrane helix</keyword>
<keyword evidence="3 6" id="KW-0812">Transmembrane</keyword>
<feature type="transmembrane region" description="Helical" evidence="6">
    <location>
        <begin position="7"/>
        <end position="25"/>
    </location>
</feature>
<evidence type="ECO:0000256" key="1">
    <source>
        <dbReference type="ARBA" id="ARBA00004651"/>
    </source>
</evidence>
<dbReference type="EMBL" id="JBHFAB010000005">
    <property type="protein sequence ID" value="MFC1416673.1"/>
    <property type="molecule type" value="Genomic_DNA"/>
</dbReference>
<dbReference type="InterPro" id="IPR018649">
    <property type="entry name" value="SHOCT"/>
</dbReference>
<evidence type="ECO:0000259" key="8">
    <source>
        <dbReference type="Pfam" id="PF13396"/>
    </source>
</evidence>
<evidence type="ECO:0000256" key="3">
    <source>
        <dbReference type="ARBA" id="ARBA00022692"/>
    </source>
</evidence>
<name>A0ABV6VSH0_9ACTN</name>
<keyword evidence="5 6" id="KW-0472">Membrane</keyword>
<feature type="domain" description="SHOCT" evidence="7">
    <location>
        <begin position="104"/>
        <end position="131"/>
    </location>
</feature>
<evidence type="ECO:0000259" key="7">
    <source>
        <dbReference type="Pfam" id="PF09851"/>
    </source>
</evidence>
<organism evidence="9 10">
    <name type="scientific">Streptacidiphilus cavernicola</name>
    <dbReference type="NCBI Taxonomy" id="3342716"/>
    <lineage>
        <taxon>Bacteria</taxon>
        <taxon>Bacillati</taxon>
        <taxon>Actinomycetota</taxon>
        <taxon>Actinomycetes</taxon>
        <taxon>Kitasatosporales</taxon>
        <taxon>Streptomycetaceae</taxon>
        <taxon>Streptacidiphilus</taxon>
    </lineage>
</organism>
<evidence type="ECO:0000256" key="4">
    <source>
        <dbReference type="ARBA" id="ARBA00022989"/>
    </source>
</evidence>
<accession>A0ABV6VSH0</accession>
<dbReference type="Pfam" id="PF13396">
    <property type="entry name" value="PLDc_N"/>
    <property type="match status" value="1"/>
</dbReference>
<evidence type="ECO:0000313" key="9">
    <source>
        <dbReference type="EMBL" id="MFC1416673.1"/>
    </source>
</evidence>
<dbReference type="Proteomes" id="UP001592531">
    <property type="component" value="Unassembled WGS sequence"/>
</dbReference>
<dbReference type="Pfam" id="PF09851">
    <property type="entry name" value="SHOCT"/>
    <property type="match status" value="1"/>
</dbReference>
<feature type="domain" description="Cardiolipin synthase N-terminal" evidence="8">
    <location>
        <begin position="20"/>
        <end position="66"/>
    </location>
</feature>
<feature type="transmembrane region" description="Helical" evidence="6">
    <location>
        <begin position="45"/>
        <end position="65"/>
    </location>
</feature>
<evidence type="ECO:0000256" key="5">
    <source>
        <dbReference type="ARBA" id="ARBA00023136"/>
    </source>
</evidence>
<protein>
    <submittedName>
        <fullName evidence="9">SHOCT domain-containing protein</fullName>
    </submittedName>
</protein>
<keyword evidence="2" id="KW-1003">Cell membrane</keyword>
<dbReference type="RefSeq" id="WP_380534115.1">
    <property type="nucleotide sequence ID" value="NZ_JBHFAB010000005.1"/>
</dbReference>
<evidence type="ECO:0000256" key="6">
    <source>
        <dbReference type="SAM" id="Phobius"/>
    </source>
</evidence>
<dbReference type="InterPro" id="IPR027379">
    <property type="entry name" value="CLS_N"/>
</dbReference>